<name>A0A1U7ZL49_NELNU</name>
<dbReference type="RefSeq" id="XP_010249140.1">
    <property type="nucleotide sequence ID" value="XM_010250838.2"/>
</dbReference>
<dbReference type="PANTHER" id="PTHR21087:SF4">
    <property type="entry name" value="INACTIVE SHIKIMATE KINASE LIKE 1, CHLOROPLASTIC-RELATED"/>
    <property type="match status" value="1"/>
</dbReference>
<keyword evidence="3" id="KW-1185">Reference proteome</keyword>
<dbReference type="eggNOG" id="ENOG502QSF9">
    <property type="taxonomic scope" value="Eukaryota"/>
</dbReference>
<keyword evidence="4" id="KW-0808">Transferase</keyword>
<sequence>MEMSLIHSSCRNLQFCCSKFIQFRFEGGGGRSSLISPLFTKVGSFHSLQTTTTSISTETTTSMLRRPATKKISSSLRDQHEISGTTANVVELDPSLPVKKKAIQILPELKGTSIFLVGINNIMKYSLGKLLSDALRYYYFDSDSLVEQAAGGESSAKSFKERDEEGFRNSETEVLKQLSSMGRLVVCAGDGAVQSSTNLAFLRHGISIWVDIPLDLVAREVTENASSEILANLTKLYEEMREGYATADATVSLQTEVASQLGYDNMAAVTVEDMAMEVLREIEKLTRMKKMMEAAGRPF</sequence>
<dbReference type="PANTHER" id="PTHR21087">
    <property type="entry name" value="SHIKIMATE KINASE"/>
    <property type="match status" value="1"/>
</dbReference>
<dbReference type="GeneID" id="104591803"/>
<dbReference type="KEGG" id="nnu:104591803"/>
<dbReference type="GO" id="GO:0016301">
    <property type="term" value="F:kinase activity"/>
    <property type="evidence" value="ECO:0007669"/>
    <property type="project" value="UniProtKB-KW"/>
</dbReference>
<dbReference type="FunCoup" id="A0A1U7ZL49">
    <property type="interactions" value="1000"/>
</dbReference>
<dbReference type="SUPFAM" id="SSF52540">
    <property type="entry name" value="P-loop containing nucleoside triphosphate hydrolases"/>
    <property type="match status" value="1"/>
</dbReference>
<dbReference type="OrthoDB" id="197068at2759"/>
<dbReference type="InterPro" id="IPR027417">
    <property type="entry name" value="P-loop_NTPase"/>
</dbReference>
<evidence type="ECO:0000256" key="2">
    <source>
        <dbReference type="ARBA" id="ARBA00006997"/>
    </source>
</evidence>
<comment type="subcellular location">
    <subcellularLocation>
        <location evidence="1">Plastid</location>
        <location evidence="1">Chloroplast</location>
    </subcellularLocation>
</comment>
<comment type="similarity">
    <text evidence="2">Belongs to the shikimate kinase family.</text>
</comment>
<evidence type="ECO:0000256" key="1">
    <source>
        <dbReference type="ARBA" id="ARBA00004229"/>
    </source>
</evidence>
<dbReference type="Gene3D" id="3.40.50.300">
    <property type="entry name" value="P-loop containing nucleotide triphosphate hydrolases"/>
    <property type="match status" value="1"/>
</dbReference>
<dbReference type="PRINTS" id="PR01100">
    <property type="entry name" value="SHIKIMTKNASE"/>
</dbReference>
<dbReference type="FunFam" id="3.40.50.300:FF:001033">
    <property type="entry name" value="Shikimate kinase 2, chloroplastic"/>
    <property type="match status" value="1"/>
</dbReference>
<dbReference type="InterPro" id="IPR031322">
    <property type="entry name" value="Shikimate/glucono_kinase"/>
</dbReference>
<dbReference type="OMA" id="ISIWVDV"/>
<keyword evidence="4" id="KW-0418">Kinase</keyword>
<accession>A0A1U7ZL49</accession>
<dbReference type="AlphaFoldDB" id="A0A1U7ZL49"/>
<dbReference type="HAMAP" id="MF_00109">
    <property type="entry name" value="Shikimate_kinase"/>
    <property type="match status" value="1"/>
</dbReference>
<evidence type="ECO:0000313" key="3">
    <source>
        <dbReference type="Proteomes" id="UP000189703"/>
    </source>
</evidence>
<dbReference type="InterPro" id="IPR000623">
    <property type="entry name" value="Shikimate_kinase/TSH1"/>
</dbReference>
<dbReference type="STRING" id="4432.A0A1U7ZL49"/>
<dbReference type="Pfam" id="PF01202">
    <property type="entry name" value="SKI"/>
    <property type="match status" value="1"/>
</dbReference>
<dbReference type="GO" id="GO:0009507">
    <property type="term" value="C:chloroplast"/>
    <property type="evidence" value="ECO:0000318"/>
    <property type="project" value="GO_Central"/>
</dbReference>
<reference evidence="4" key="1">
    <citation type="submission" date="2025-08" db="UniProtKB">
        <authorList>
            <consortium name="RefSeq"/>
        </authorList>
    </citation>
    <scope>IDENTIFICATION</scope>
</reference>
<evidence type="ECO:0000313" key="4">
    <source>
        <dbReference type="RefSeq" id="XP_010249140.1"/>
    </source>
</evidence>
<organism evidence="3 4">
    <name type="scientific">Nelumbo nucifera</name>
    <name type="common">Sacred lotus</name>
    <dbReference type="NCBI Taxonomy" id="4432"/>
    <lineage>
        <taxon>Eukaryota</taxon>
        <taxon>Viridiplantae</taxon>
        <taxon>Streptophyta</taxon>
        <taxon>Embryophyta</taxon>
        <taxon>Tracheophyta</taxon>
        <taxon>Spermatophyta</taxon>
        <taxon>Magnoliopsida</taxon>
        <taxon>Proteales</taxon>
        <taxon>Nelumbonaceae</taxon>
        <taxon>Nelumbo</taxon>
    </lineage>
</organism>
<gene>
    <name evidence="4" type="primary">LOC104591803</name>
</gene>
<dbReference type="Proteomes" id="UP000189703">
    <property type="component" value="Unplaced"/>
</dbReference>
<dbReference type="InParanoid" id="A0A1U7ZL49"/>
<proteinExistence type="inferred from homology"/>
<protein>
    <submittedName>
        <fullName evidence="4">Probable inactive shikimate kinase like 1, chloroplastic isoform X1</fullName>
    </submittedName>
</protein>